<gene>
    <name evidence="1" type="ORF">L484_003370</name>
</gene>
<accession>W9RBV1</accession>
<dbReference type="EMBL" id="KE343971">
    <property type="protein sequence ID" value="EXB50013.1"/>
    <property type="molecule type" value="Genomic_DNA"/>
</dbReference>
<dbReference type="AlphaFoldDB" id="W9RBV1"/>
<reference evidence="2" key="1">
    <citation type="submission" date="2013-01" db="EMBL/GenBank/DDBJ databases">
        <title>Draft Genome Sequence of a Mulberry Tree, Morus notabilis C.K. Schneid.</title>
        <authorList>
            <person name="He N."/>
            <person name="Zhao S."/>
        </authorList>
    </citation>
    <scope>NUCLEOTIDE SEQUENCE</scope>
</reference>
<name>W9RBV1_9ROSA</name>
<keyword evidence="2" id="KW-1185">Reference proteome</keyword>
<proteinExistence type="predicted"/>
<dbReference type="Proteomes" id="UP000030645">
    <property type="component" value="Unassembled WGS sequence"/>
</dbReference>
<sequence length="72" mass="8143">MIGPRLAREIAQMEVITCVWNWREETRSNGIRRVTETAILHDRGCTTETAKLRDEAWFSCDKGCGQNLGFGG</sequence>
<evidence type="ECO:0000313" key="2">
    <source>
        <dbReference type="Proteomes" id="UP000030645"/>
    </source>
</evidence>
<evidence type="ECO:0000313" key="1">
    <source>
        <dbReference type="EMBL" id="EXB50013.1"/>
    </source>
</evidence>
<organism evidence="1 2">
    <name type="scientific">Morus notabilis</name>
    <dbReference type="NCBI Taxonomy" id="981085"/>
    <lineage>
        <taxon>Eukaryota</taxon>
        <taxon>Viridiplantae</taxon>
        <taxon>Streptophyta</taxon>
        <taxon>Embryophyta</taxon>
        <taxon>Tracheophyta</taxon>
        <taxon>Spermatophyta</taxon>
        <taxon>Magnoliopsida</taxon>
        <taxon>eudicotyledons</taxon>
        <taxon>Gunneridae</taxon>
        <taxon>Pentapetalae</taxon>
        <taxon>rosids</taxon>
        <taxon>fabids</taxon>
        <taxon>Rosales</taxon>
        <taxon>Moraceae</taxon>
        <taxon>Moreae</taxon>
        <taxon>Morus</taxon>
    </lineage>
</organism>
<protein>
    <submittedName>
        <fullName evidence="1">Uncharacterized protein</fullName>
    </submittedName>
</protein>